<dbReference type="PANTHER" id="PTHR43859">
    <property type="entry name" value="ACYL-ACTIVATING ENZYME"/>
    <property type="match status" value="1"/>
</dbReference>
<dbReference type="InterPro" id="IPR045851">
    <property type="entry name" value="AMP-bd_C_sf"/>
</dbReference>
<keyword evidence="3" id="KW-0276">Fatty acid metabolism</keyword>
<dbReference type="NCBIfam" id="NF006020">
    <property type="entry name" value="PRK08162.1"/>
    <property type="match status" value="1"/>
</dbReference>
<dbReference type="Pfam" id="PF13193">
    <property type="entry name" value="AMP-binding_C"/>
    <property type="match status" value="1"/>
</dbReference>
<feature type="domain" description="AMP-dependent synthetase/ligase" evidence="6">
    <location>
        <begin position="49"/>
        <end position="429"/>
    </location>
</feature>
<dbReference type="AlphaFoldDB" id="A0AA36N3S5"/>
<dbReference type="CDD" id="cd12118">
    <property type="entry name" value="ttLC_FACS_AEE21_like"/>
    <property type="match status" value="1"/>
</dbReference>
<comment type="similarity">
    <text evidence="1">Belongs to the ATP-dependent AMP-binding enzyme family.</text>
</comment>
<dbReference type="InterPro" id="IPR000873">
    <property type="entry name" value="AMP-dep_synth/lig_dom"/>
</dbReference>
<protein>
    <submittedName>
        <fullName evidence="8">Uncharacterized protein</fullName>
    </submittedName>
</protein>
<evidence type="ECO:0000259" key="7">
    <source>
        <dbReference type="Pfam" id="PF13193"/>
    </source>
</evidence>
<evidence type="ECO:0000256" key="4">
    <source>
        <dbReference type="ARBA" id="ARBA00023098"/>
    </source>
</evidence>
<keyword evidence="9" id="KW-1185">Reference proteome</keyword>
<dbReference type="InterPro" id="IPR025110">
    <property type="entry name" value="AMP-bd_C"/>
</dbReference>
<dbReference type="PANTHER" id="PTHR43859:SF4">
    <property type="entry name" value="BUTANOATE--COA LIGASE AAE1-RELATED"/>
    <property type="match status" value="1"/>
</dbReference>
<dbReference type="Gene3D" id="3.30.300.30">
    <property type="match status" value="1"/>
</dbReference>
<dbReference type="EMBL" id="CAUJNA010002223">
    <property type="protein sequence ID" value="CAJ1391298.1"/>
    <property type="molecule type" value="Genomic_DNA"/>
</dbReference>
<dbReference type="Proteomes" id="UP001178507">
    <property type="component" value="Unassembled WGS sequence"/>
</dbReference>
<sequence length="566" mass="61938">MARAFGRLAARWPPERQGREEPMGWMKDETGLEKRPANFVPLTPLSHLRRAATVHAKREAIVYGDFRTSYAEYHVRVSKLASALAQMGVAPGDVVATVLPNIPAHVEAHFGVPACGGVLNAINIRLDQHTISYIFDHGEARVVLVDTQFLGVVEAAIAEMENEAQPTIIEVPDEQAGFHASGRHLTYEALIAEGDPDFDWVMPADEWESIALNYTSGTTGRPKGVVYHHRGAYLITLGTPIAWRMTLYPRYLTIVPLFHCNNWCHVWTMPAVGGTTVCCRDITARAIYDAIADEGVTHFGGAPIVLNMIVNASDDERRSFDHTVNVFTAGAPPAAATLAAIEPMGFNITQVYGLTEVYGPATECVWKDDEWAGLGAEERATIKARQGVAFPNMDHVTVVDPETMRQTPMDGAATGEIVMRGNATMKGYYKNPRATNEAFRGGYFHSGDIAVQHPDGYIQITDRAKDIIISGGENISSVEVESALMHHASVLLCAVVAKPDEKWGEVPCAFVELKDDGSATEEELIAFARQRLAGFKAPKRIVFGELPKTSTGKVQKYELRERAAAL</sequence>
<proteinExistence type="inferred from homology"/>
<reference evidence="8" key="1">
    <citation type="submission" date="2023-08" db="EMBL/GenBank/DDBJ databases">
        <authorList>
            <person name="Chen Y."/>
            <person name="Shah S."/>
            <person name="Dougan E. K."/>
            <person name="Thang M."/>
            <person name="Chan C."/>
        </authorList>
    </citation>
    <scope>NUCLEOTIDE SEQUENCE</scope>
</reference>
<evidence type="ECO:0000256" key="5">
    <source>
        <dbReference type="SAM" id="MobiDB-lite"/>
    </source>
</evidence>
<evidence type="ECO:0000313" key="8">
    <source>
        <dbReference type="EMBL" id="CAJ1391298.1"/>
    </source>
</evidence>
<evidence type="ECO:0000259" key="6">
    <source>
        <dbReference type="Pfam" id="PF00501"/>
    </source>
</evidence>
<dbReference type="InterPro" id="IPR020845">
    <property type="entry name" value="AMP-binding_CS"/>
</dbReference>
<evidence type="ECO:0000256" key="2">
    <source>
        <dbReference type="ARBA" id="ARBA00022598"/>
    </source>
</evidence>
<dbReference type="PROSITE" id="PS00455">
    <property type="entry name" value="AMP_BINDING"/>
    <property type="match status" value="1"/>
</dbReference>
<organism evidence="8 9">
    <name type="scientific">Effrenium voratum</name>
    <dbReference type="NCBI Taxonomy" id="2562239"/>
    <lineage>
        <taxon>Eukaryota</taxon>
        <taxon>Sar</taxon>
        <taxon>Alveolata</taxon>
        <taxon>Dinophyceae</taxon>
        <taxon>Suessiales</taxon>
        <taxon>Symbiodiniaceae</taxon>
        <taxon>Effrenium</taxon>
    </lineage>
</organism>
<dbReference type="Gene3D" id="3.40.50.12780">
    <property type="entry name" value="N-terminal domain of ligase-like"/>
    <property type="match status" value="1"/>
</dbReference>
<dbReference type="InterPro" id="IPR042099">
    <property type="entry name" value="ANL_N_sf"/>
</dbReference>
<gene>
    <name evidence="8" type="ORF">EVOR1521_LOCUS16562</name>
</gene>
<feature type="domain" description="AMP-binding enzyme C-terminal" evidence="7">
    <location>
        <begin position="479"/>
        <end position="553"/>
    </location>
</feature>
<keyword evidence="2" id="KW-0436">Ligase</keyword>
<feature type="region of interest" description="Disordered" evidence="5">
    <location>
        <begin position="1"/>
        <end position="23"/>
    </location>
</feature>
<name>A0AA36N3S5_9DINO</name>
<evidence type="ECO:0000313" key="9">
    <source>
        <dbReference type="Proteomes" id="UP001178507"/>
    </source>
</evidence>
<dbReference type="GO" id="GO:0016874">
    <property type="term" value="F:ligase activity"/>
    <property type="evidence" value="ECO:0007669"/>
    <property type="project" value="UniProtKB-KW"/>
</dbReference>
<accession>A0AA36N3S5</accession>
<dbReference type="SUPFAM" id="SSF56801">
    <property type="entry name" value="Acetyl-CoA synthetase-like"/>
    <property type="match status" value="1"/>
</dbReference>
<dbReference type="Pfam" id="PF00501">
    <property type="entry name" value="AMP-binding"/>
    <property type="match status" value="1"/>
</dbReference>
<feature type="compositionally biased region" description="Basic and acidic residues" evidence="5">
    <location>
        <begin position="13"/>
        <end position="23"/>
    </location>
</feature>
<dbReference type="GO" id="GO:0006631">
    <property type="term" value="P:fatty acid metabolic process"/>
    <property type="evidence" value="ECO:0007669"/>
    <property type="project" value="UniProtKB-KW"/>
</dbReference>
<evidence type="ECO:0000256" key="3">
    <source>
        <dbReference type="ARBA" id="ARBA00022832"/>
    </source>
</evidence>
<evidence type="ECO:0000256" key="1">
    <source>
        <dbReference type="ARBA" id="ARBA00006432"/>
    </source>
</evidence>
<dbReference type="FunFam" id="3.30.300.30:FF:000008">
    <property type="entry name" value="2,3-dihydroxybenzoate-AMP ligase"/>
    <property type="match status" value="1"/>
</dbReference>
<keyword evidence="4" id="KW-0443">Lipid metabolism</keyword>
<comment type="caution">
    <text evidence="8">The sequence shown here is derived from an EMBL/GenBank/DDBJ whole genome shotgun (WGS) entry which is preliminary data.</text>
</comment>